<feature type="region of interest" description="Disordered" evidence="1">
    <location>
        <begin position="63"/>
        <end position="99"/>
    </location>
</feature>
<evidence type="ECO:0000313" key="2">
    <source>
        <dbReference type="EMBL" id="CAK0871319.1"/>
    </source>
</evidence>
<dbReference type="EMBL" id="CAUYUJ010017059">
    <property type="protein sequence ID" value="CAK0871319.1"/>
    <property type="molecule type" value="Genomic_DNA"/>
</dbReference>
<dbReference type="Proteomes" id="UP001189429">
    <property type="component" value="Unassembled WGS sequence"/>
</dbReference>
<gene>
    <name evidence="2" type="ORF">PCOR1329_LOCUS57183</name>
</gene>
<accession>A0ABN9VE79</accession>
<sequence>MLRRRHRPLGGYCNFLRSPLQVEQQRITKPHPIEILNVILLPTLSIVNLILLLRSSAGAVAGPVAEGERGPVPEADPWEDRAAPPLGRAGLRQESCSAS</sequence>
<name>A0ABN9VE79_9DINO</name>
<reference evidence="2" key="1">
    <citation type="submission" date="2023-10" db="EMBL/GenBank/DDBJ databases">
        <authorList>
            <person name="Chen Y."/>
            <person name="Shah S."/>
            <person name="Dougan E. K."/>
            <person name="Thang M."/>
            <person name="Chan C."/>
        </authorList>
    </citation>
    <scope>NUCLEOTIDE SEQUENCE [LARGE SCALE GENOMIC DNA]</scope>
</reference>
<protein>
    <submittedName>
        <fullName evidence="2">Uncharacterized protein</fullName>
    </submittedName>
</protein>
<keyword evidence="3" id="KW-1185">Reference proteome</keyword>
<proteinExistence type="predicted"/>
<comment type="caution">
    <text evidence="2">The sequence shown here is derived from an EMBL/GenBank/DDBJ whole genome shotgun (WGS) entry which is preliminary data.</text>
</comment>
<organism evidence="2 3">
    <name type="scientific">Prorocentrum cordatum</name>
    <dbReference type="NCBI Taxonomy" id="2364126"/>
    <lineage>
        <taxon>Eukaryota</taxon>
        <taxon>Sar</taxon>
        <taxon>Alveolata</taxon>
        <taxon>Dinophyceae</taxon>
        <taxon>Prorocentrales</taxon>
        <taxon>Prorocentraceae</taxon>
        <taxon>Prorocentrum</taxon>
    </lineage>
</organism>
<evidence type="ECO:0000256" key="1">
    <source>
        <dbReference type="SAM" id="MobiDB-lite"/>
    </source>
</evidence>
<evidence type="ECO:0000313" key="3">
    <source>
        <dbReference type="Proteomes" id="UP001189429"/>
    </source>
</evidence>